<accession>A0A443J2A0</accession>
<sequence>MPLRGSVVKTMDIKSMIFGSVVEIGDTVHLKAFTDALAVQRNKELFFVNEGNFRNYNAFNKPIPIPSLPVPPPSITKYNECPDIKVGNVHIITISSSAIVQIGTTNHINTEARVLHIRQISPGIQKDSIKKR</sequence>
<gene>
    <name evidence="1" type="ORF">D4N35_001915</name>
</gene>
<evidence type="ECO:0000313" key="1">
    <source>
        <dbReference type="EMBL" id="RWR14559.1"/>
    </source>
</evidence>
<dbReference type="GeneID" id="56392968"/>
<dbReference type="InterPro" id="IPR024496">
    <property type="entry name" value="Spore_germ_GerPE"/>
</dbReference>
<dbReference type="AlphaFoldDB" id="A0A443J2A0"/>
<dbReference type="EMBL" id="QYTU02000002">
    <property type="protein sequence ID" value="RWR14559.1"/>
    <property type="molecule type" value="Genomic_DNA"/>
</dbReference>
<dbReference type="Pfam" id="PF10970">
    <property type="entry name" value="GerPE"/>
    <property type="match status" value="1"/>
</dbReference>
<dbReference type="Proteomes" id="UP000273811">
    <property type="component" value="Unassembled WGS sequence"/>
</dbReference>
<protein>
    <submittedName>
        <fullName evidence="1">Spore germination protein GerPE</fullName>
    </submittedName>
</protein>
<evidence type="ECO:0000313" key="2">
    <source>
        <dbReference type="Proteomes" id="UP000273811"/>
    </source>
</evidence>
<dbReference type="OrthoDB" id="2599887at2"/>
<proteinExistence type="predicted"/>
<organism evidence="1 2">
    <name type="scientific">Siminovitchia fortis</name>
    <dbReference type="NCBI Taxonomy" id="254758"/>
    <lineage>
        <taxon>Bacteria</taxon>
        <taxon>Bacillati</taxon>
        <taxon>Bacillota</taxon>
        <taxon>Bacilli</taxon>
        <taxon>Bacillales</taxon>
        <taxon>Bacillaceae</taxon>
        <taxon>Siminovitchia</taxon>
    </lineage>
</organism>
<reference evidence="1" key="1">
    <citation type="submission" date="2018-12" db="EMBL/GenBank/DDBJ databases">
        <authorList>
            <person name="Sun L."/>
            <person name="Chen Z."/>
        </authorList>
    </citation>
    <scope>NUCLEOTIDE SEQUENCE [LARGE SCALE GENOMIC DNA]</scope>
    <source>
        <strain evidence="1">DSM 16012</strain>
    </source>
</reference>
<dbReference type="RefSeq" id="WP_120069135.1">
    <property type="nucleotide sequence ID" value="NZ_CP126113.1"/>
</dbReference>
<name>A0A443J2A0_9BACI</name>
<keyword evidence="2" id="KW-1185">Reference proteome</keyword>
<comment type="caution">
    <text evidence="1">The sequence shown here is derived from an EMBL/GenBank/DDBJ whole genome shotgun (WGS) entry which is preliminary data.</text>
</comment>